<gene>
    <name evidence="2" type="ORF">E1B28_001886</name>
</gene>
<dbReference type="Gene3D" id="3.40.50.10380">
    <property type="entry name" value="Malic enzyme, N-terminal domain"/>
    <property type="match status" value="1"/>
</dbReference>
<dbReference type="PANTHER" id="PTHR23406:SF34">
    <property type="entry name" value="NAD-DEPENDENT MALIC ENZYME, MITOCHONDRIAL"/>
    <property type="match status" value="1"/>
</dbReference>
<organism evidence="2 3">
    <name type="scientific">Marasmius oreades</name>
    <name type="common">fairy-ring Marasmius</name>
    <dbReference type="NCBI Taxonomy" id="181124"/>
    <lineage>
        <taxon>Eukaryota</taxon>
        <taxon>Fungi</taxon>
        <taxon>Dikarya</taxon>
        <taxon>Basidiomycota</taxon>
        <taxon>Agaricomycotina</taxon>
        <taxon>Agaricomycetes</taxon>
        <taxon>Agaricomycetidae</taxon>
        <taxon>Agaricales</taxon>
        <taxon>Marasmiineae</taxon>
        <taxon>Marasmiaceae</taxon>
        <taxon>Marasmius</taxon>
    </lineage>
</organism>
<reference evidence="2" key="1">
    <citation type="journal article" date="2021" name="Genome Biol. Evol.">
        <title>The assembled and annotated genome of the fairy-ring fungus Marasmius oreades.</title>
        <authorList>
            <person name="Hiltunen M."/>
            <person name="Ament-Velasquez S.L."/>
            <person name="Johannesson H."/>
        </authorList>
    </citation>
    <scope>NUCLEOTIDE SEQUENCE</scope>
    <source>
        <strain evidence="2">03SP1</strain>
    </source>
</reference>
<evidence type="ECO:0000313" key="3">
    <source>
        <dbReference type="Proteomes" id="UP001049176"/>
    </source>
</evidence>
<dbReference type="GO" id="GO:0005829">
    <property type="term" value="C:cytosol"/>
    <property type="evidence" value="ECO:0007669"/>
    <property type="project" value="TreeGrafter"/>
</dbReference>
<accession>A0A9P8AFN5</accession>
<dbReference type="EMBL" id="CM032181">
    <property type="protein sequence ID" value="KAG7100106.1"/>
    <property type="molecule type" value="Genomic_DNA"/>
</dbReference>
<dbReference type="KEGG" id="more:E1B28_001886"/>
<dbReference type="GO" id="GO:0004471">
    <property type="term" value="F:malate dehydrogenase (decarboxylating) (NAD+) activity"/>
    <property type="evidence" value="ECO:0007669"/>
    <property type="project" value="TreeGrafter"/>
</dbReference>
<dbReference type="GeneID" id="66070962"/>
<dbReference type="GO" id="GO:0006108">
    <property type="term" value="P:malate metabolic process"/>
    <property type="evidence" value="ECO:0007669"/>
    <property type="project" value="TreeGrafter"/>
</dbReference>
<comment type="caution">
    <text evidence="2">The sequence shown here is derived from an EMBL/GenBank/DDBJ whole genome shotgun (WGS) entry which is preliminary data.</text>
</comment>
<proteinExistence type="predicted"/>
<feature type="domain" description="Malic enzyme N-terminal" evidence="1">
    <location>
        <begin position="79"/>
        <end position="140"/>
    </location>
</feature>
<dbReference type="OrthoDB" id="5365701at2759"/>
<dbReference type="AlphaFoldDB" id="A0A9P8AFN5"/>
<name>A0A9P8AFN5_9AGAR</name>
<evidence type="ECO:0000313" key="2">
    <source>
        <dbReference type="EMBL" id="KAG7100106.1"/>
    </source>
</evidence>
<dbReference type="InterPro" id="IPR046346">
    <property type="entry name" value="Aminoacid_DH-like_N_sf"/>
</dbReference>
<dbReference type="RefSeq" id="XP_043016576.1">
    <property type="nucleotide sequence ID" value="XM_043147862.1"/>
</dbReference>
<dbReference type="PANTHER" id="PTHR23406">
    <property type="entry name" value="MALIC ENZYME-RELATED"/>
    <property type="match status" value="1"/>
</dbReference>
<dbReference type="Pfam" id="PF00390">
    <property type="entry name" value="malic"/>
    <property type="match status" value="1"/>
</dbReference>
<dbReference type="InterPro" id="IPR012301">
    <property type="entry name" value="Malic_N_dom"/>
</dbReference>
<dbReference type="InterPro" id="IPR037062">
    <property type="entry name" value="Malic_N_dom_sf"/>
</dbReference>
<dbReference type="Proteomes" id="UP001049176">
    <property type="component" value="Chromosome 1"/>
</dbReference>
<keyword evidence="3" id="KW-1185">Reference proteome</keyword>
<dbReference type="GO" id="GO:0005739">
    <property type="term" value="C:mitochondrion"/>
    <property type="evidence" value="ECO:0007669"/>
    <property type="project" value="TreeGrafter"/>
</dbReference>
<evidence type="ECO:0000259" key="1">
    <source>
        <dbReference type="Pfam" id="PF00390"/>
    </source>
</evidence>
<dbReference type="SUPFAM" id="SSF53223">
    <property type="entry name" value="Aminoacid dehydrogenase-like, N-terminal domain"/>
    <property type="match status" value="1"/>
</dbReference>
<sequence length="144" mass="16944">MLSKNPVFRVALRGETLLTSPRWNKGTAFTNKERKELGLTGRLPHRVNTLDEQCQRAYDQLQMHENAIRKNTFLQSMKDQNWVLYYSLISRHLRELVPIIYTPTEAEAISNYSHLFRRSEGLYLTISDQDTLEKTFWNRQKGGI</sequence>
<protein>
    <recommendedName>
        <fullName evidence="1">Malic enzyme N-terminal domain-containing protein</fullName>
    </recommendedName>
</protein>